<feature type="compositionally biased region" description="Pro residues" evidence="1">
    <location>
        <begin position="95"/>
        <end position="113"/>
    </location>
</feature>
<evidence type="ECO:0000313" key="2">
    <source>
        <dbReference type="EMBL" id="KAK7464421.1"/>
    </source>
</evidence>
<protein>
    <submittedName>
        <fullName evidence="2">Uncharacterized protein</fullName>
    </submittedName>
</protein>
<gene>
    <name evidence="2" type="ORF">VKT23_006588</name>
</gene>
<keyword evidence="3" id="KW-1185">Reference proteome</keyword>
<organism evidence="2 3">
    <name type="scientific">Marasmiellus scandens</name>
    <dbReference type="NCBI Taxonomy" id="2682957"/>
    <lineage>
        <taxon>Eukaryota</taxon>
        <taxon>Fungi</taxon>
        <taxon>Dikarya</taxon>
        <taxon>Basidiomycota</taxon>
        <taxon>Agaricomycotina</taxon>
        <taxon>Agaricomycetes</taxon>
        <taxon>Agaricomycetidae</taxon>
        <taxon>Agaricales</taxon>
        <taxon>Marasmiineae</taxon>
        <taxon>Omphalotaceae</taxon>
        <taxon>Marasmiellus</taxon>
    </lineage>
</organism>
<dbReference type="EMBL" id="JBANRG010000008">
    <property type="protein sequence ID" value="KAK7464421.1"/>
    <property type="molecule type" value="Genomic_DNA"/>
</dbReference>
<comment type="caution">
    <text evidence="2">The sequence shown here is derived from an EMBL/GenBank/DDBJ whole genome shotgun (WGS) entry which is preliminary data.</text>
</comment>
<proteinExistence type="predicted"/>
<feature type="region of interest" description="Disordered" evidence="1">
    <location>
        <begin position="173"/>
        <end position="212"/>
    </location>
</feature>
<sequence length="884" mass="96777">MSNNNPPLQIPPEFAQALLQSFFQVNQSASTANEQPVPAAAPPSAASVPRAPGFYDFLSLYSGTRSNDTVQVPAVPASNPSGPLAAAAHSNPALPSNPLPALPPPPPPPPSAPPVQAYVSPRIPPPQGHPSISQVADAQAGQAASSLISNVPAPFNGMQSLGYRSLVPQTNRDRLASSARTQSNSTQGGRQSTNRSRQQTRERGPSTPVPAVPNIVRRKPLITDAFYLENGDQERVRLRCQVLPPLLGGGQIPWHNLKKTLVADFLEKMCLSYDLDVPADATFSELVGDLATRMKLSHVGWIFPEQVSTLLGNVLPHMSIVEFSNAGRQYRGNGTWMRKTHVEPHLSVRDIAGISSIGVGVTNHVLVDGSRFLIRFMVNGSLKGRFSLTETGLGLHDTIMEHDCLSERFWYPCFYGSDLEVPKPNDYTDDCDCAVDSSDDSDGVDEDEVVEIIIPPLPVHVASASSTSSTNGVSAVVNVIPAAIWNEPWASPTEPTCGITELVDFPDHVYHLVYPRREEAPWFKCEGADIEAAAKCLLRQIRACVKTGDYSLLLSPRRLVEVSSFSSIDTPDSPTSFGVGVEAELFSAAWALIQKRRGQFFTDVYGDYCVPASSLPMLLAMSVSKDRLEEMAVFGALTGLMVLHGYYPDPLGPLFLQFALHAGDVKSLSENFVREWMPDLYGSLKAFRERGCEGNIDDFSSFYINYMPMQIGSMRIRSPASHDAALALMLYRAALGPEPPLHPELQAFLHAFRLPSAHRFDLVQAIRTFASGTSGYLAVLSTSHIKTFSDLLRKVCVIEPPSRMVHELTELLGRRFSLVDLWGEFFCDAGIPLPGLWEDVKGSFHSMIDLERIEQEGFRSQMFLWSVTGSPRLRSDLADRQIKC</sequence>
<feature type="region of interest" description="Disordered" evidence="1">
    <location>
        <begin position="71"/>
        <end position="138"/>
    </location>
</feature>
<feature type="compositionally biased region" description="Low complexity" evidence="1">
    <location>
        <begin position="187"/>
        <end position="197"/>
    </location>
</feature>
<evidence type="ECO:0000313" key="3">
    <source>
        <dbReference type="Proteomes" id="UP001498398"/>
    </source>
</evidence>
<accession>A0ABR1JN78</accession>
<dbReference type="Proteomes" id="UP001498398">
    <property type="component" value="Unassembled WGS sequence"/>
</dbReference>
<evidence type="ECO:0000256" key="1">
    <source>
        <dbReference type="SAM" id="MobiDB-lite"/>
    </source>
</evidence>
<reference evidence="2 3" key="1">
    <citation type="submission" date="2024-01" db="EMBL/GenBank/DDBJ databases">
        <title>A draft genome for the cacao thread blight pathogen Marasmiellus scandens.</title>
        <authorList>
            <person name="Baruah I.K."/>
            <person name="Leung J."/>
            <person name="Bukari Y."/>
            <person name="Amoako-Attah I."/>
            <person name="Meinhardt L.W."/>
            <person name="Bailey B.A."/>
            <person name="Cohen S.P."/>
        </authorList>
    </citation>
    <scope>NUCLEOTIDE SEQUENCE [LARGE SCALE GENOMIC DNA]</scope>
    <source>
        <strain evidence="2 3">GH-19</strain>
    </source>
</reference>
<feature type="region of interest" description="Disordered" evidence="1">
    <location>
        <begin position="28"/>
        <end position="49"/>
    </location>
</feature>
<feature type="compositionally biased region" description="Low complexity" evidence="1">
    <location>
        <begin position="36"/>
        <end position="49"/>
    </location>
</feature>
<name>A0ABR1JN78_9AGAR</name>